<proteinExistence type="predicted"/>
<dbReference type="PANTHER" id="PTHR28037">
    <property type="entry name" value="ALCOHOL O-ACETYLTRANSFERASE 1-RELATED"/>
    <property type="match status" value="1"/>
</dbReference>
<gene>
    <name evidence="1" type="ORF">Pfra01_002532600</name>
</gene>
<protein>
    <submittedName>
        <fullName evidence="1">Unnamed protein product</fullName>
    </submittedName>
</protein>
<dbReference type="Pfam" id="PF07247">
    <property type="entry name" value="AATase"/>
    <property type="match status" value="1"/>
</dbReference>
<dbReference type="EMBL" id="BSXT01004731">
    <property type="protein sequence ID" value="GMF58772.1"/>
    <property type="molecule type" value="Genomic_DNA"/>
</dbReference>
<dbReference type="AlphaFoldDB" id="A0A9W7D4D7"/>
<name>A0A9W7D4D7_9STRA</name>
<organism evidence="1 2">
    <name type="scientific">Phytophthora fragariaefolia</name>
    <dbReference type="NCBI Taxonomy" id="1490495"/>
    <lineage>
        <taxon>Eukaryota</taxon>
        <taxon>Sar</taxon>
        <taxon>Stramenopiles</taxon>
        <taxon>Oomycota</taxon>
        <taxon>Peronosporomycetes</taxon>
        <taxon>Peronosporales</taxon>
        <taxon>Peronosporaceae</taxon>
        <taxon>Phytophthora</taxon>
    </lineage>
</organism>
<dbReference type="InterPro" id="IPR010828">
    <property type="entry name" value="Atf2/Sli1-like"/>
</dbReference>
<reference evidence="1" key="1">
    <citation type="submission" date="2023-04" db="EMBL/GenBank/DDBJ databases">
        <title>Phytophthora fragariaefolia NBRC 109709.</title>
        <authorList>
            <person name="Ichikawa N."/>
            <person name="Sato H."/>
            <person name="Tonouchi N."/>
        </authorList>
    </citation>
    <scope>NUCLEOTIDE SEQUENCE</scope>
    <source>
        <strain evidence="1">NBRC 109709</strain>
    </source>
</reference>
<keyword evidence="2" id="KW-1185">Reference proteome</keyword>
<sequence length="464" mass="52250">MNGTDEIIYPHHVSLRGYERMLTMVDGVSMKIVHSMLVTGDADTLLRFLPLALMRTFNIHPRMRALQVKDTDFMAEIQAPLILDDIADKNLLRVRRFSEFGKTGGAFEDWQVFAEGDFNVGFDRYTEFPFFLVVWVDEKAEQVRLMLFSDHYMSDGRSGMAVLNCILEQAALLSSEYRYAEDAQREELPLQASFYDMWLSKNLLSKTLVKSLMGMLGAMIYRSELKKFKPLLPAREDQQHFVVPPITNPTSASFAQGDPICMQETLAACRDNGVSFGGALVSAVVLAFYHAAKDQPDIKPGQPFKIQADMDYNMRQRVPHPVEENLVGAYISFTELAWLAKEGVDLKTTQFWDLARRAKKEIDGNLSDTFTMDAVTVIIDQKINAKIKSSVARTINIHHSQTSDANISNVGGYPYSRAFSLVSKNDNQNNLTVKSLHVYNPIPHLGPSAVFFVSSVLFLLLHGP</sequence>
<comment type="caution">
    <text evidence="1">The sequence shown here is derived from an EMBL/GenBank/DDBJ whole genome shotgun (WGS) entry which is preliminary data.</text>
</comment>
<accession>A0A9W7D4D7</accession>
<dbReference type="Proteomes" id="UP001165121">
    <property type="component" value="Unassembled WGS sequence"/>
</dbReference>
<dbReference type="InterPro" id="IPR052058">
    <property type="entry name" value="Alcohol_O-acetyltransferase"/>
</dbReference>
<evidence type="ECO:0000313" key="1">
    <source>
        <dbReference type="EMBL" id="GMF58772.1"/>
    </source>
</evidence>
<evidence type="ECO:0000313" key="2">
    <source>
        <dbReference type="Proteomes" id="UP001165121"/>
    </source>
</evidence>
<dbReference type="OrthoDB" id="10016361at2759"/>
<dbReference type="PANTHER" id="PTHR28037:SF1">
    <property type="entry name" value="ALCOHOL O-ACETYLTRANSFERASE 1-RELATED"/>
    <property type="match status" value="1"/>
</dbReference>